<evidence type="ECO:0000313" key="5">
    <source>
        <dbReference type="EMBL" id="SIQ31571.1"/>
    </source>
</evidence>
<dbReference type="Proteomes" id="UP000186308">
    <property type="component" value="Unassembled WGS sequence"/>
</dbReference>
<protein>
    <recommendedName>
        <fullName evidence="4">Glycosyltransferase 61 catalytic domain-containing protein</fullName>
    </recommendedName>
</protein>
<dbReference type="InterPro" id="IPR007657">
    <property type="entry name" value="Glycosyltransferase_61"/>
</dbReference>
<dbReference type="PANTHER" id="PTHR20961">
    <property type="entry name" value="GLYCOSYLTRANSFERASE"/>
    <property type="match status" value="1"/>
</dbReference>
<dbReference type="AlphaFoldDB" id="A0A8G2FFK7"/>
<keyword evidence="2" id="KW-0808">Transferase</keyword>
<evidence type="ECO:0000256" key="3">
    <source>
        <dbReference type="ARBA" id="ARBA00023180"/>
    </source>
</evidence>
<organism evidence="5 6">
    <name type="scientific">Acidiphilium rubrum</name>
    <dbReference type="NCBI Taxonomy" id="526"/>
    <lineage>
        <taxon>Bacteria</taxon>
        <taxon>Pseudomonadati</taxon>
        <taxon>Pseudomonadota</taxon>
        <taxon>Alphaproteobacteria</taxon>
        <taxon>Acetobacterales</taxon>
        <taxon>Acidocellaceae</taxon>
        <taxon>Acidiphilium</taxon>
    </lineage>
</organism>
<comment type="caution">
    <text evidence="5">The sequence shown here is derived from an EMBL/GenBank/DDBJ whole genome shotgun (WGS) entry which is preliminary data.</text>
</comment>
<proteinExistence type="predicted"/>
<reference evidence="5 6" key="1">
    <citation type="submission" date="2017-01" db="EMBL/GenBank/DDBJ databases">
        <authorList>
            <person name="Varghese N."/>
            <person name="Submissions S."/>
        </authorList>
    </citation>
    <scope>NUCLEOTIDE SEQUENCE [LARGE SCALE GENOMIC DNA]</scope>
    <source>
        <strain evidence="5 6">ATCC 35905</strain>
    </source>
</reference>
<evidence type="ECO:0000313" key="6">
    <source>
        <dbReference type="Proteomes" id="UP000186308"/>
    </source>
</evidence>
<keyword evidence="6" id="KW-1185">Reference proteome</keyword>
<dbReference type="OrthoDB" id="288504at2"/>
<dbReference type="PANTHER" id="PTHR20961:SF150">
    <property type="entry name" value="GLYCOSYLTRANSFERASE FAMILY 61 PROTEIN"/>
    <property type="match status" value="1"/>
</dbReference>
<accession>A0A8G2FFK7</accession>
<feature type="domain" description="Glycosyltransferase 61 catalytic" evidence="4">
    <location>
        <begin position="116"/>
        <end position="292"/>
    </location>
</feature>
<dbReference type="InterPro" id="IPR049625">
    <property type="entry name" value="Glyco_transf_61_cat"/>
</dbReference>
<dbReference type="GO" id="GO:0016757">
    <property type="term" value="F:glycosyltransferase activity"/>
    <property type="evidence" value="ECO:0007669"/>
    <property type="project" value="UniProtKB-KW"/>
</dbReference>
<evidence type="ECO:0000259" key="4">
    <source>
        <dbReference type="Pfam" id="PF04577"/>
    </source>
</evidence>
<gene>
    <name evidence="5" type="ORF">SAMN05421828_103172</name>
</gene>
<name>A0A8G2FFK7_ACIRU</name>
<evidence type="ECO:0000256" key="1">
    <source>
        <dbReference type="ARBA" id="ARBA00022676"/>
    </source>
</evidence>
<keyword evidence="1" id="KW-0328">Glycosyltransferase</keyword>
<keyword evidence="3" id="KW-0325">Glycoprotein</keyword>
<dbReference type="RefSeq" id="WP_029310893.1">
    <property type="nucleotide sequence ID" value="NZ_FTNE01000003.1"/>
</dbReference>
<dbReference type="EMBL" id="FTNE01000003">
    <property type="protein sequence ID" value="SIQ31571.1"/>
    <property type="molecule type" value="Genomic_DNA"/>
</dbReference>
<evidence type="ECO:0000256" key="2">
    <source>
        <dbReference type="ARBA" id="ARBA00022679"/>
    </source>
</evidence>
<dbReference type="Pfam" id="PF04577">
    <property type="entry name" value="Glyco_transf_61"/>
    <property type="match status" value="1"/>
</dbReference>
<sequence length="387" mass="43475">MTREAGWWDEQIVMPGGAFTPAGSIHLGETMTCSTTRAHFAARTATQAIKHTRVRGAVLDSISGCLFNQGRLLPQTAGLLYANEERAARERARSPSFEIRGRRVFSIFHRWAEANYGHWIAQVLPALFHLMADPEFASSVLLLPKMPFASQRSSLHRLLRELPDHKFVEDNEAIFCDDITISSLLTDWLADVDTASQSMYNAITDPRWRQSGFVTDTPKTMIYYWREDSAARTMRNESELIEMLAQFGIIPVICGTMSFREQVEAFSSASLVVGAHGAGLLNVAFCRPGATLYELFPGHFMPTLANRIAQARGLHYWADQFEPDPVPDLDGTGMEVEMLKRRSRTWAVDIPYIKARIETILDTMMPEFGSPGWPAEINGNRVMSVVR</sequence>